<accession>A0A432ZPH7</accession>
<gene>
    <name evidence="3" type="ORF">CWI84_09215</name>
</gene>
<keyword evidence="2" id="KW-0812">Transmembrane</keyword>
<organism evidence="3 4">
    <name type="scientific">Idiomarina tyrosinivorans</name>
    <dbReference type="NCBI Taxonomy" id="1445662"/>
    <lineage>
        <taxon>Bacteria</taxon>
        <taxon>Pseudomonadati</taxon>
        <taxon>Pseudomonadota</taxon>
        <taxon>Gammaproteobacteria</taxon>
        <taxon>Alteromonadales</taxon>
        <taxon>Idiomarinaceae</taxon>
        <taxon>Idiomarina</taxon>
    </lineage>
</organism>
<evidence type="ECO:0000256" key="1">
    <source>
        <dbReference type="SAM" id="Coils"/>
    </source>
</evidence>
<reference evidence="3 4" key="1">
    <citation type="journal article" date="2011" name="Front. Microbiol.">
        <title>Genomic signatures of strain selection and enhancement in Bacillus atrophaeus var. globigii, a historical biowarfare simulant.</title>
        <authorList>
            <person name="Gibbons H.S."/>
            <person name="Broomall S.M."/>
            <person name="McNew L.A."/>
            <person name="Daligault H."/>
            <person name="Chapman C."/>
            <person name="Bruce D."/>
            <person name="Karavis M."/>
            <person name="Krepps M."/>
            <person name="McGregor P.A."/>
            <person name="Hong C."/>
            <person name="Park K.H."/>
            <person name="Akmal A."/>
            <person name="Feldman A."/>
            <person name="Lin J.S."/>
            <person name="Chang W.E."/>
            <person name="Higgs B.W."/>
            <person name="Demirev P."/>
            <person name="Lindquist J."/>
            <person name="Liem A."/>
            <person name="Fochler E."/>
            <person name="Read T.D."/>
            <person name="Tapia R."/>
            <person name="Johnson S."/>
            <person name="Bishop-Lilly K.A."/>
            <person name="Detter C."/>
            <person name="Han C."/>
            <person name="Sozhamannan S."/>
            <person name="Rosenzweig C.N."/>
            <person name="Skowronski E.W."/>
        </authorList>
    </citation>
    <scope>NUCLEOTIDE SEQUENCE [LARGE SCALE GENOMIC DNA]</scope>
    <source>
        <strain evidence="3 4">CC-PW-9</strain>
    </source>
</reference>
<evidence type="ECO:0000256" key="2">
    <source>
        <dbReference type="SAM" id="Phobius"/>
    </source>
</evidence>
<comment type="caution">
    <text evidence="3">The sequence shown here is derived from an EMBL/GenBank/DDBJ whole genome shotgun (WGS) entry which is preliminary data.</text>
</comment>
<dbReference type="InterPro" id="IPR021244">
    <property type="entry name" value="DUF2802"/>
</dbReference>
<evidence type="ECO:0000313" key="4">
    <source>
        <dbReference type="Proteomes" id="UP000287996"/>
    </source>
</evidence>
<dbReference type="EMBL" id="PIQH01000008">
    <property type="protein sequence ID" value="RUO79797.1"/>
    <property type="molecule type" value="Genomic_DNA"/>
</dbReference>
<sequence>MLATTALLIAIGAVILSLAVLFIIARQAVVMKRLHQRLQGYQQQTEAQWHSRSQELSGLAERMAEDSSEEALIEQHSQQLQALAERQQQLAEQLDQVKQQIAEVANQDPEMRYYQKAAKLIAEGASLQEVMDACELPQAEVELLMSLNKQPS</sequence>
<dbReference type="OrthoDB" id="5600183at2"/>
<dbReference type="RefSeq" id="WP_126842305.1">
    <property type="nucleotide sequence ID" value="NZ_PIQH01000008.1"/>
</dbReference>
<keyword evidence="2" id="KW-1133">Transmembrane helix</keyword>
<evidence type="ECO:0000313" key="3">
    <source>
        <dbReference type="EMBL" id="RUO79797.1"/>
    </source>
</evidence>
<keyword evidence="1" id="KW-0175">Coiled coil</keyword>
<dbReference type="AlphaFoldDB" id="A0A432ZPH7"/>
<proteinExistence type="predicted"/>
<feature type="coiled-coil region" evidence="1">
    <location>
        <begin position="73"/>
        <end position="107"/>
    </location>
</feature>
<dbReference type="Pfam" id="PF10975">
    <property type="entry name" value="DUF2802"/>
    <property type="match status" value="1"/>
</dbReference>
<dbReference type="Proteomes" id="UP000287996">
    <property type="component" value="Unassembled WGS sequence"/>
</dbReference>
<keyword evidence="4" id="KW-1185">Reference proteome</keyword>
<keyword evidence="2" id="KW-0472">Membrane</keyword>
<feature type="transmembrane region" description="Helical" evidence="2">
    <location>
        <begin position="6"/>
        <end position="25"/>
    </location>
</feature>
<protein>
    <submittedName>
        <fullName evidence="3">DUF2802 domain-containing protein</fullName>
    </submittedName>
</protein>
<name>A0A432ZPH7_9GAMM</name>